<proteinExistence type="predicted"/>
<name>A0ABZ0WUD2_9BURK</name>
<dbReference type="EMBL" id="CP139965">
    <property type="protein sequence ID" value="WQD81028.1"/>
    <property type="molecule type" value="Genomic_DNA"/>
</dbReference>
<accession>A0ABZ0WUD2</accession>
<organism evidence="1 2">
    <name type="scientific">Paraburkholderia kururiensis</name>
    <dbReference type="NCBI Taxonomy" id="984307"/>
    <lineage>
        <taxon>Bacteria</taxon>
        <taxon>Pseudomonadati</taxon>
        <taxon>Pseudomonadota</taxon>
        <taxon>Betaproteobacteria</taxon>
        <taxon>Burkholderiales</taxon>
        <taxon>Burkholderiaceae</taxon>
        <taxon>Paraburkholderia</taxon>
    </lineage>
</organism>
<evidence type="ECO:0000313" key="1">
    <source>
        <dbReference type="EMBL" id="WQD81028.1"/>
    </source>
</evidence>
<gene>
    <name evidence="1" type="ORF">U0042_15475</name>
</gene>
<keyword evidence="2" id="KW-1185">Reference proteome</keyword>
<sequence length="129" mass="13983">MGERGLVVVGMGRAAERGFQMLYRFAGACGSLETLGVNVAFVYPKESARHVFDATSIRAARYRAKPVLFLDASGKLFRAPLEARSLRVVHLDRELQETRAAHVALTDDDWDARLLAFFAGVSGKGAVGG</sequence>
<evidence type="ECO:0000313" key="2">
    <source>
        <dbReference type="Proteomes" id="UP001325479"/>
    </source>
</evidence>
<dbReference type="Proteomes" id="UP001325479">
    <property type="component" value="Chromosome"/>
</dbReference>
<protein>
    <submittedName>
        <fullName evidence="1">Uncharacterized protein</fullName>
    </submittedName>
</protein>
<reference evidence="1 2" key="1">
    <citation type="submission" date="2023-12" db="EMBL/GenBank/DDBJ databases">
        <title>Genome sequencing and assembly of bacterial species from a model synthetic community.</title>
        <authorList>
            <person name="Hogle S.L."/>
        </authorList>
    </citation>
    <scope>NUCLEOTIDE SEQUENCE [LARGE SCALE GENOMIC DNA]</scope>
    <source>
        <strain evidence="1 2">HAMBI 2494</strain>
    </source>
</reference>